<gene>
    <name evidence="2" type="ORF">TQ35_008425</name>
</gene>
<dbReference type="Pfam" id="PF12644">
    <property type="entry name" value="DUF3782"/>
    <property type="match status" value="1"/>
</dbReference>
<dbReference type="AlphaFoldDB" id="A0AAE3FLU1"/>
<sequence length="223" mass="25252">MASAEEIKKILMENPSIIADVLIARPEIIYQALAKLTPWQNLATKSDVEALRKDVESVKANVETLRKEVEEIKDKMATKEDLAKLEKRLMTIITGIGARWGIMSEDAYRQGVAELLKDAGFEVRRELLYDKEGYVFGEPSEVEIDMVVKDGKVIMVEIMTAYRRADTNVIVRKREFYEKVKNVKVDSVIAVAAYVEDKNPERILARAQSLGIKVVLPTELNQP</sequence>
<dbReference type="PANTHER" id="PTHR34314">
    <property type="entry name" value="CRENARCHAEAL PROTEIN, PUTATIVE-RELATED"/>
    <property type="match status" value="1"/>
</dbReference>
<organism evidence="2">
    <name type="scientific">Candidatus Aramenus sulfurataquae</name>
    <dbReference type="NCBI Taxonomy" id="1326980"/>
    <lineage>
        <taxon>Archaea</taxon>
        <taxon>Thermoproteota</taxon>
        <taxon>Thermoprotei</taxon>
        <taxon>Sulfolobales</taxon>
        <taxon>Sulfolobaceae</taxon>
        <taxon>Candidatus Aramenus</taxon>
    </lineage>
</organism>
<reference evidence="2" key="1">
    <citation type="submission" date="2022-05" db="EMBL/GenBank/DDBJ databases">
        <title>Metagenome Sequencing of an Archaeal-Dominated Microbial Community from a Hot Spring at the Los Azufres Geothermal Field, Mexico.</title>
        <authorList>
            <person name="Marin-Paredes R."/>
            <person name="Martinez-Romero E."/>
            <person name="Servin-Garciduenas L.E."/>
        </authorList>
    </citation>
    <scope>NUCLEOTIDE SEQUENCE</scope>
    <source>
        <strain evidence="2">AZ1-454</strain>
    </source>
</reference>
<keyword evidence="1" id="KW-0175">Coiled coil</keyword>
<protein>
    <submittedName>
        <fullName evidence="2">PD-(D/E)XK nuclease family protein</fullName>
    </submittedName>
</protein>
<comment type="caution">
    <text evidence="2">The sequence shown here is derived from an EMBL/GenBank/DDBJ whole genome shotgun (WGS) entry which is preliminary data.</text>
</comment>
<dbReference type="InterPro" id="IPR012431">
    <property type="entry name" value="PDDEXK_10"/>
</dbReference>
<dbReference type="Pfam" id="PF07788">
    <property type="entry name" value="PDDEXK_10"/>
    <property type="match status" value="1"/>
</dbReference>
<accession>A0AAE3FLU1</accession>
<proteinExistence type="predicted"/>
<dbReference type="InterPro" id="IPR024271">
    <property type="entry name" value="DUF3782"/>
</dbReference>
<dbReference type="PANTHER" id="PTHR34314:SF7">
    <property type="entry name" value="DUF3782 DOMAIN-CONTAINING PROTEIN"/>
    <property type="match status" value="1"/>
</dbReference>
<evidence type="ECO:0000256" key="1">
    <source>
        <dbReference type="SAM" id="Coils"/>
    </source>
</evidence>
<name>A0AAE3FLU1_9CREN</name>
<feature type="coiled-coil region" evidence="1">
    <location>
        <begin position="48"/>
        <end position="82"/>
    </location>
</feature>
<dbReference type="EMBL" id="JZWS02000014">
    <property type="protein sequence ID" value="MCL7344582.1"/>
    <property type="molecule type" value="Genomic_DNA"/>
</dbReference>
<evidence type="ECO:0000313" key="2">
    <source>
        <dbReference type="EMBL" id="MCL7344582.1"/>
    </source>
</evidence>